<sequence>MDDFRATNRDHWDELAELHPTTPLYDVDGFLAGESSLMDLEREELGSVEGNSLLHLQCHFGMDTLSWAREGATVTGIDFSPKAIEMARELRDEAGIDADQARFVESDVYELPENLDGEFDVVFTSYGAISWLSDIDQWAEIIDHFLKPGGTFYIAEIHPVVGAIEETREQWAKFEYP</sequence>
<accession>A0ABD5ZA80</accession>
<keyword evidence="2" id="KW-0808">Transferase</keyword>
<dbReference type="EMBL" id="JBHTAA010000001">
    <property type="protein sequence ID" value="MFC7202067.1"/>
    <property type="molecule type" value="Genomic_DNA"/>
</dbReference>
<evidence type="ECO:0000313" key="3">
    <source>
        <dbReference type="Proteomes" id="UP001596481"/>
    </source>
</evidence>
<dbReference type="InterPro" id="IPR029063">
    <property type="entry name" value="SAM-dependent_MTases_sf"/>
</dbReference>
<dbReference type="GO" id="GO:0061542">
    <property type="term" value="F:3-demethylubiquinol 3-O-methyltransferase activity"/>
    <property type="evidence" value="ECO:0007669"/>
    <property type="project" value="UniProtKB-EC"/>
</dbReference>
<gene>
    <name evidence="2" type="ORF">ACFQJC_00955</name>
</gene>
<evidence type="ECO:0000259" key="1">
    <source>
        <dbReference type="Pfam" id="PF13649"/>
    </source>
</evidence>
<organism evidence="2 3">
    <name type="scientific">Haloferax namakaokahaiae</name>
    <dbReference type="NCBI Taxonomy" id="1748331"/>
    <lineage>
        <taxon>Archaea</taxon>
        <taxon>Methanobacteriati</taxon>
        <taxon>Methanobacteriota</taxon>
        <taxon>Stenosarchaea group</taxon>
        <taxon>Halobacteria</taxon>
        <taxon>Halobacteriales</taxon>
        <taxon>Haloferacaceae</taxon>
        <taxon>Haloferax</taxon>
    </lineage>
</organism>
<evidence type="ECO:0000313" key="2">
    <source>
        <dbReference type="EMBL" id="MFC7202067.1"/>
    </source>
</evidence>
<comment type="caution">
    <text evidence="2">The sequence shown here is derived from an EMBL/GenBank/DDBJ whole genome shotgun (WGS) entry which is preliminary data.</text>
</comment>
<protein>
    <submittedName>
        <fullName evidence="2">Class I SAM-dependent methyltransferase</fullName>
        <ecNumber evidence="2">2.1.1.222</ecNumber>
        <ecNumber evidence="2">2.1.1.64</ecNumber>
    </submittedName>
</protein>
<dbReference type="Proteomes" id="UP001596481">
    <property type="component" value="Unassembled WGS sequence"/>
</dbReference>
<reference evidence="2 3" key="1">
    <citation type="journal article" date="2019" name="Int. J. Syst. Evol. Microbiol.">
        <title>The Global Catalogue of Microorganisms (GCM) 10K type strain sequencing project: providing services to taxonomists for standard genome sequencing and annotation.</title>
        <authorList>
            <consortium name="The Broad Institute Genomics Platform"/>
            <consortium name="The Broad Institute Genome Sequencing Center for Infectious Disease"/>
            <person name="Wu L."/>
            <person name="Ma J."/>
        </authorList>
    </citation>
    <scope>NUCLEOTIDE SEQUENCE [LARGE SCALE GENOMIC DNA]</scope>
    <source>
        <strain evidence="2 3">DSM 29988</strain>
    </source>
</reference>
<dbReference type="Gene3D" id="3.40.50.150">
    <property type="entry name" value="Vaccinia Virus protein VP39"/>
    <property type="match status" value="1"/>
</dbReference>
<dbReference type="CDD" id="cd02440">
    <property type="entry name" value="AdoMet_MTases"/>
    <property type="match status" value="1"/>
</dbReference>
<dbReference type="GO" id="GO:0032259">
    <property type="term" value="P:methylation"/>
    <property type="evidence" value="ECO:0007669"/>
    <property type="project" value="UniProtKB-KW"/>
</dbReference>
<dbReference type="EC" id="2.1.1.64" evidence="2"/>
<name>A0ABD5ZA80_9EURY</name>
<feature type="domain" description="Methyltransferase" evidence="1">
    <location>
        <begin position="54"/>
        <end position="150"/>
    </location>
</feature>
<keyword evidence="2" id="KW-0489">Methyltransferase</keyword>
<dbReference type="PANTHER" id="PTHR43464:SF82">
    <property type="entry name" value="METHYLTRANSFERASE DOMAIN-CONTAINING PROTEIN"/>
    <property type="match status" value="1"/>
</dbReference>
<dbReference type="RefSeq" id="WP_390221374.1">
    <property type="nucleotide sequence ID" value="NZ_JBHTAA010000001.1"/>
</dbReference>
<dbReference type="PANTHER" id="PTHR43464">
    <property type="entry name" value="METHYLTRANSFERASE"/>
    <property type="match status" value="1"/>
</dbReference>
<proteinExistence type="predicted"/>
<dbReference type="SUPFAM" id="SSF53335">
    <property type="entry name" value="S-adenosyl-L-methionine-dependent methyltransferases"/>
    <property type="match status" value="1"/>
</dbReference>
<keyword evidence="3" id="KW-1185">Reference proteome</keyword>
<dbReference type="AlphaFoldDB" id="A0ABD5ZA80"/>
<dbReference type="GO" id="GO:0102208">
    <property type="term" value="F:2-polyprenyl-6-hydroxyphenol methylase activity"/>
    <property type="evidence" value="ECO:0007669"/>
    <property type="project" value="UniProtKB-EC"/>
</dbReference>
<dbReference type="EC" id="2.1.1.222" evidence="2"/>
<dbReference type="Pfam" id="PF13649">
    <property type="entry name" value="Methyltransf_25"/>
    <property type="match status" value="1"/>
</dbReference>
<dbReference type="InterPro" id="IPR041698">
    <property type="entry name" value="Methyltransf_25"/>
</dbReference>